<protein>
    <submittedName>
        <fullName evidence="1">Uncharacterized protein</fullName>
    </submittedName>
</protein>
<accession>A0ACC0DA49</accession>
<evidence type="ECO:0000313" key="2">
    <source>
        <dbReference type="Proteomes" id="UP001497680"/>
    </source>
</evidence>
<proteinExistence type="predicted"/>
<gene>
    <name evidence="1" type="ORF">F4821DRAFT_230558</name>
</gene>
<sequence>MSQSTVTNPSEAALPKGTQLSVPITQLGPQRENDIEHSNFEHIKLTLWNLPEFHLMTHDNRAHVRCISLSLQLEGDSGNLWEVPPSKKRSARKTDNCIIITAIHDLFWMLSSWEPQEQLNLEIEIYSSSRKSLNLSETALDQAILGHEAAVYFNDAYEKYWWQTLPEVPAVTSLLLKVRHDRAWKPATLDNLVSRLPNLEEFRYENMPQDPAANAIPIHRNPSFSAKRWSRALAYYRAVQRQYFWTPSRIHYEATEFDPLRRPTADD</sequence>
<organism evidence="1 2">
    <name type="scientific">Hypoxylon rubiginosum</name>
    <dbReference type="NCBI Taxonomy" id="110542"/>
    <lineage>
        <taxon>Eukaryota</taxon>
        <taxon>Fungi</taxon>
        <taxon>Dikarya</taxon>
        <taxon>Ascomycota</taxon>
        <taxon>Pezizomycotina</taxon>
        <taxon>Sordariomycetes</taxon>
        <taxon>Xylariomycetidae</taxon>
        <taxon>Xylariales</taxon>
        <taxon>Hypoxylaceae</taxon>
        <taxon>Hypoxylon</taxon>
    </lineage>
</organism>
<name>A0ACC0DA49_9PEZI</name>
<dbReference type="EMBL" id="MU394294">
    <property type="protein sequence ID" value="KAI6089623.1"/>
    <property type="molecule type" value="Genomic_DNA"/>
</dbReference>
<comment type="caution">
    <text evidence="1">The sequence shown here is derived from an EMBL/GenBank/DDBJ whole genome shotgun (WGS) entry which is preliminary data.</text>
</comment>
<dbReference type="Proteomes" id="UP001497680">
    <property type="component" value="Unassembled WGS sequence"/>
</dbReference>
<reference evidence="1 2" key="1">
    <citation type="journal article" date="2022" name="New Phytol.">
        <title>Ecological generalism drives hyperdiversity of secondary metabolite gene clusters in xylarialean endophytes.</title>
        <authorList>
            <person name="Franco M.E.E."/>
            <person name="Wisecaver J.H."/>
            <person name="Arnold A.E."/>
            <person name="Ju Y.M."/>
            <person name="Slot J.C."/>
            <person name="Ahrendt S."/>
            <person name="Moore L.P."/>
            <person name="Eastman K.E."/>
            <person name="Scott K."/>
            <person name="Konkel Z."/>
            <person name="Mondo S.J."/>
            <person name="Kuo A."/>
            <person name="Hayes R.D."/>
            <person name="Haridas S."/>
            <person name="Andreopoulos B."/>
            <person name="Riley R."/>
            <person name="LaButti K."/>
            <person name="Pangilinan J."/>
            <person name="Lipzen A."/>
            <person name="Amirebrahimi M."/>
            <person name="Yan J."/>
            <person name="Adam C."/>
            <person name="Keymanesh K."/>
            <person name="Ng V."/>
            <person name="Louie K."/>
            <person name="Northen T."/>
            <person name="Drula E."/>
            <person name="Henrissat B."/>
            <person name="Hsieh H.M."/>
            <person name="Youens-Clark K."/>
            <person name="Lutzoni F."/>
            <person name="Miadlikowska J."/>
            <person name="Eastwood D.C."/>
            <person name="Hamelin R.C."/>
            <person name="Grigoriev I.V."/>
            <person name="U'Ren J.M."/>
        </authorList>
    </citation>
    <scope>NUCLEOTIDE SEQUENCE [LARGE SCALE GENOMIC DNA]</scope>
    <source>
        <strain evidence="1 2">ER1909</strain>
    </source>
</reference>
<evidence type="ECO:0000313" key="1">
    <source>
        <dbReference type="EMBL" id="KAI6089623.1"/>
    </source>
</evidence>
<keyword evidence="2" id="KW-1185">Reference proteome</keyword>